<keyword evidence="3" id="KW-1185">Reference proteome</keyword>
<gene>
    <name evidence="2" type="ordered locus">BHWA1_00795</name>
</gene>
<dbReference type="Gene3D" id="2.60.120.200">
    <property type="match status" value="1"/>
</dbReference>
<dbReference type="GeneID" id="63961907"/>
<reference evidence="2 3" key="1">
    <citation type="journal article" date="2009" name="PLoS ONE">
        <title>Genome sequence of the pathogenic intestinal spirochete Brachyspira hyodysenteriae reveals adaptations to its lifestyle in the porcine large intestine.</title>
        <authorList>
            <person name="Bellgard M.I."/>
            <person name="Wanchanthuek P."/>
            <person name="La T."/>
            <person name="Ryan K."/>
            <person name="Moolhuijzen P."/>
            <person name="Albertyn Z."/>
            <person name="Shaban B."/>
            <person name="Motro Y."/>
            <person name="Dunn D.S."/>
            <person name="Schibeci D."/>
            <person name="Hunter A."/>
            <person name="Barrero R."/>
            <person name="Phillips N.D."/>
            <person name="Hampson D.J."/>
        </authorList>
    </citation>
    <scope>NUCLEOTIDE SEQUENCE [LARGE SCALE GENOMIC DNA]</scope>
    <source>
        <strain evidence="3">ATCC 49526 / WA1</strain>
    </source>
</reference>
<proteinExistence type="predicted"/>
<dbReference type="RefSeq" id="WP_012670337.1">
    <property type="nucleotide sequence ID" value="NC_012225.1"/>
</dbReference>
<dbReference type="EMBL" id="CP001357">
    <property type="protein sequence ID" value="ACN83288.1"/>
    <property type="molecule type" value="Genomic_DNA"/>
</dbReference>
<evidence type="ECO:0000313" key="3">
    <source>
        <dbReference type="Proteomes" id="UP000001803"/>
    </source>
</evidence>
<dbReference type="STRING" id="565034.BHWA1_00795"/>
<dbReference type="SUPFAM" id="SSF49265">
    <property type="entry name" value="Fibronectin type III"/>
    <property type="match status" value="1"/>
</dbReference>
<dbReference type="InterPro" id="IPR013783">
    <property type="entry name" value="Ig-like_fold"/>
</dbReference>
<protein>
    <submittedName>
        <fullName evidence="2">Fibronectin type III domain containing protein</fullName>
    </submittedName>
</protein>
<dbReference type="InterPro" id="IPR013320">
    <property type="entry name" value="ConA-like_dom_sf"/>
</dbReference>
<accession>A0A3B6VG58</accession>
<dbReference type="Proteomes" id="UP000001803">
    <property type="component" value="Chromosome"/>
</dbReference>
<dbReference type="Pfam" id="PF00041">
    <property type="entry name" value="fn3"/>
    <property type="match status" value="1"/>
</dbReference>
<feature type="domain" description="Fibronectin type-III" evidence="1">
    <location>
        <begin position="378"/>
        <end position="472"/>
    </location>
</feature>
<dbReference type="Gene3D" id="2.60.40.10">
    <property type="entry name" value="Immunoglobulins"/>
    <property type="match status" value="1"/>
</dbReference>
<dbReference type="SUPFAM" id="SSF49899">
    <property type="entry name" value="Concanavalin A-like lectins/glucanases"/>
    <property type="match status" value="1"/>
</dbReference>
<dbReference type="AlphaFoldDB" id="A0A3B6VG58"/>
<evidence type="ECO:0000259" key="1">
    <source>
        <dbReference type="PROSITE" id="PS50853"/>
    </source>
</evidence>
<dbReference type="InterPro" id="IPR036116">
    <property type="entry name" value="FN3_sf"/>
</dbReference>
<dbReference type="SMART" id="SM00060">
    <property type="entry name" value="FN3"/>
    <property type="match status" value="1"/>
</dbReference>
<evidence type="ECO:0000313" key="2">
    <source>
        <dbReference type="EMBL" id="ACN83288.1"/>
    </source>
</evidence>
<dbReference type="CDD" id="cd00063">
    <property type="entry name" value="FN3"/>
    <property type="match status" value="1"/>
</dbReference>
<dbReference type="InterPro" id="IPR003961">
    <property type="entry name" value="FN3_dom"/>
</dbReference>
<dbReference type="PROSITE" id="PS50853">
    <property type="entry name" value="FN3"/>
    <property type="match status" value="1"/>
</dbReference>
<sequence>MKVHYIGFLIAFILYFTANLNAVVYDVFSDTNNIYYSTLNNFTNSYILYDSDSALNYLTGDTALDSSILQGLIYSKDIKSIEGANGGDAVFFHNIKSYIKLDYYTGDGTHNFEDTMTSFTLEFYLNPYKIRMNSQVLSKTAIYNENGVTKSSGIKANIVNGRLVWQFNNLFSYNGVYTNVMLTQGEYLKENEWRHHSVSFNASTGKLVKYIDGLEEQVVYLTSTGDETGSPYTIEFDNIKLDPLYLGNGFIGGLDAFYFTPRYKQTFNLYPYTADGEIISKVIDFENKNTFIDSINYIGNSTNGSYIDLYYRTSDYYFAPEDVNIAWEPLKNHTNMMTNTMTRYIQVRAVLKSNVDRNVTPVLNNVSINYHNPRKPLVPSNLTATAMNGTSVMLKWNGSHENTSGYKIYYGTKSGVYNEAQYTPIITENVNEYIIEGLEEGKVYYFTVTAIGGEGGNIESSFSEEVYVRPIQ</sequence>
<dbReference type="KEGG" id="bhy:BHWA1_00795"/>
<name>A0A3B6VG58_BRAHW</name>
<organism evidence="2 3">
    <name type="scientific">Brachyspira hyodysenteriae (strain ATCC 49526 / WA1)</name>
    <dbReference type="NCBI Taxonomy" id="565034"/>
    <lineage>
        <taxon>Bacteria</taxon>
        <taxon>Pseudomonadati</taxon>
        <taxon>Spirochaetota</taxon>
        <taxon>Spirochaetia</taxon>
        <taxon>Brachyspirales</taxon>
        <taxon>Brachyspiraceae</taxon>
        <taxon>Brachyspira</taxon>
    </lineage>
</organism>